<proteinExistence type="predicted"/>
<dbReference type="GO" id="GO:0022857">
    <property type="term" value="F:transmembrane transporter activity"/>
    <property type="evidence" value="ECO:0007669"/>
    <property type="project" value="InterPro"/>
</dbReference>
<keyword evidence="9" id="KW-1185">Reference proteome</keyword>
<dbReference type="InterPro" id="IPR052952">
    <property type="entry name" value="MFS-Transporter"/>
</dbReference>
<dbReference type="GO" id="GO:0005886">
    <property type="term" value="C:plasma membrane"/>
    <property type="evidence" value="ECO:0007669"/>
    <property type="project" value="UniProtKB-SubCell"/>
</dbReference>
<dbReference type="InterPro" id="IPR036259">
    <property type="entry name" value="MFS_trans_sf"/>
</dbReference>
<dbReference type="Gene3D" id="1.20.1250.20">
    <property type="entry name" value="MFS general substrate transporter like domains"/>
    <property type="match status" value="2"/>
</dbReference>
<dbReference type="PANTHER" id="PTHR23527">
    <property type="entry name" value="BLL3282 PROTEIN"/>
    <property type="match status" value="1"/>
</dbReference>
<organism evidence="8 9">
    <name type="scientific">Brevibacterium yomogidense</name>
    <dbReference type="NCBI Taxonomy" id="946573"/>
    <lineage>
        <taxon>Bacteria</taxon>
        <taxon>Bacillati</taxon>
        <taxon>Actinomycetota</taxon>
        <taxon>Actinomycetes</taxon>
        <taxon>Micrococcales</taxon>
        <taxon>Brevibacteriaceae</taxon>
        <taxon>Brevibacterium</taxon>
    </lineage>
</organism>
<protein>
    <submittedName>
        <fullName evidence="8">Sugar transporter family protein</fullName>
    </submittedName>
</protein>
<reference evidence="9" key="1">
    <citation type="submission" date="2017-02" db="EMBL/GenBank/DDBJ databases">
        <authorList>
            <person name="Dridi B."/>
        </authorList>
    </citation>
    <scope>NUCLEOTIDE SEQUENCE [LARGE SCALE GENOMIC DNA]</scope>
    <source>
        <strain evidence="9">B Co 03.10</strain>
    </source>
</reference>
<dbReference type="EMBL" id="FWFF01000022">
    <property type="protein sequence ID" value="SLN01317.1"/>
    <property type="molecule type" value="Genomic_DNA"/>
</dbReference>
<gene>
    <name evidence="8" type="ORF">FM105_14405</name>
</gene>
<comment type="subcellular location">
    <subcellularLocation>
        <location evidence="1">Cell membrane</location>
        <topology evidence="1">Multi-pass membrane protein</topology>
    </subcellularLocation>
</comment>
<feature type="transmembrane region" description="Helical" evidence="6">
    <location>
        <begin position="88"/>
        <end position="110"/>
    </location>
</feature>
<dbReference type="Proteomes" id="UP000196581">
    <property type="component" value="Unassembled WGS sequence"/>
</dbReference>
<dbReference type="Pfam" id="PF07690">
    <property type="entry name" value="MFS_1"/>
    <property type="match status" value="1"/>
</dbReference>
<dbReference type="PROSITE" id="PS50850">
    <property type="entry name" value="MFS"/>
    <property type="match status" value="1"/>
</dbReference>
<sequence length="436" mass="43676">MDRTSPADGFPDARSRVLAWRALVLGSLAQTIVTIVVAGPAFLIPLLREKEAFTLATAGTAAASTSLGMVFTLVIWGAVADRRGERIALTAGLLACAAATALGVVLAQAGALHQPLPLIGVLALAGAAGASVNSATGRVVAGWFPRSQRGTAMGARQMAQPLGTAIAAVLVPPLAAATGVLGFFLVTSGLCLAIGIACWLGIVDPPRPARAELPDPADADAGGAGEGAKTPAPEPAFSSRPADEENPYRADSFLLRIHAASALLVIPQFAFATYGLVWLMDSQGMAAATAGLVVGAAQLAGAGARFAMGRVSDIAPSRVVVLRIVAWFACVLSALVAAVSLGLLPVVAAIVFIVASAASVADNGLALTSIAEAAGHRWSGKSMGIQNTGQHIVGAGVGPALGLLITAGGYPIAMLCVAVAPALASFLVPKADVERS</sequence>
<feature type="transmembrane region" description="Helical" evidence="6">
    <location>
        <begin position="320"/>
        <end position="353"/>
    </location>
</feature>
<dbReference type="InterPro" id="IPR011701">
    <property type="entry name" value="MFS"/>
</dbReference>
<dbReference type="SUPFAM" id="SSF103473">
    <property type="entry name" value="MFS general substrate transporter"/>
    <property type="match status" value="1"/>
</dbReference>
<feature type="region of interest" description="Disordered" evidence="5">
    <location>
        <begin position="211"/>
        <end position="244"/>
    </location>
</feature>
<accession>A0A1X6XS01</accession>
<evidence type="ECO:0000313" key="9">
    <source>
        <dbReference type="Proteomes" id="UP000196581"/>
    </source>
</evidence>
<evidence type="ECO:0000256" key="5">
    <source>
        <dbReference type="SAM" id="MobiDB-lite"/>
    </source>
</evidence>
<feature type="transmembrane region" description="Helical" evidence="6">
    <location>
        <begin position="53"/>
        <end position="76"/>
    </location>
</feature>
<keyword evidence="4 6" id="KW-0472">Membrane</keyword>
<dbReference type="AlphaFoldDB" id="A0A1X6XS01"/>
<keyword evidence="2 6" id="KW-0812">Transmembrane</keyword>
<keyword evidence="3 6" id="KW-1133">Transmembrane helix</keyword>
<feature type="domain" description="Major facilitator superfamily (MFS) profile" evidence="7">
    <location>
        <begin position="19"/>
        <end position="432"/>
    </location>
</feature>
<dbReference type="InterPro" id="IPR020846">
    <property type="entry name" value="MFS_dom"/>
</dbReference>
<feature type="transmembrane region" description="Helical" evidence="6">
    <location>
        <begin position="286"/>
        <end position="308"/>
    </location>
</feature>
<feature type="transmembrane region" description="Helical" evidence="6">
    <location>
        <begin position="116"/>
        <end position="137"/>
    </location>
</feature>
<evidence type="ECO:0000259" key="7">
    <source>
        <dbReference type="PROSITE" id="PS50850"/>
    </source>
</evidence>
<keyword evidence="8" id="KW-0762">Sugar transport</keyword>
<feature type="transmembrane region" description="Helical" evidence="6">
    <location>
        <begin position="259"/>
        <end position="280"/>
    </location>
</feature>
<evidence type="ECO:0000256" key="1">
    <source>
        <dbReference type="ARBA" id="ARBA00004651"/>
    </source>
</evidence>
<evidence type="ECO:0000313" key="8">
    <source>
        <dbReference type="EMBL" id="SLN01317.1"/>
    </source>
</evidence>
<evidence type="ECO:0000256" key="6">
    <source>
        <dbReference type="SAM" id="Phobius"/>
    </source>
</evidence>
<feature type="transmembrane region" description="Helical" evidence="6">
    <location>
        <begin position="158"/>
        <end position="175"/>
    </location>
</feature>
<feature type="transmembrane region" description="Helical" evidence="6">
    <location>
        <begin position="22"/>
        <end position="47"/>
    </location>
</feature>
<name>A0A1X6XS01_9MICO</name>
<keyword evidence="8" id="KW-0813">Transport</keyword>
<evidence type="ECO:0000256" key="2">
    <source>
        <dbReference type="ARBA" id="ARBA00022692"/>
    </source>
</evidence>
<dbReference type="PANTHER" id="PTHR23527:SF1">
    <property type="entry name" value="BLL3282 PROTEIN"/>
    <property type="match status" value="1"/>
</dbReference>
<dbReference type="RefSeq" id="WP_087009379.1">
    <property type="nucleotide sequence ID" value="NZ_FWFF01000022.1"/>
</dbReference>
<evidence type="ECO:0000256" key="4">
    <source>
        <dbReference type="ARBA" id="ARBA00023136"/>
    </source>
</evidence>
<evidence type="ECO:0000256" key="3">
    <source>
        <dbReference type="ARBA" id="ARBA00022989"/>
    </source>
</evidence>
<feature type="transmembrane region" description="Helical" evidence="6">
    <location>
        <begin position="181"/>
        <end position="203"/>
    </location>
</feature>